<proteinExistence type="predicted"/>
<dbReference type="InterPro" id="IPR051321">
    <property type="entry name" value="PHA/PHB_synthase"/>
</dbReference>
<evidence type="ECO:0000313" key="7">
    <source>
        <dbReference type="Proteomes" id="UP000216991"/>
    </source>
</evidence>
<feature type="domain" description="Poly-beta-hydroxybutyrate polymerase N-terminal" evidence="5">
    <location>
        <begin position="82"/>
        <end position="250"/>
    </location>
</feature>
<dbReference type="Pfam" id="PF00561">
    <property type="entry name" value="Abhydrolase_1"/>
    <property type="match status" value="1"/>
</dbReference>
<evidence type="ECO:0000259" key="4">
    <source>
        <dbReference type="Pfam" id="PF00561"/>
    </source>
</evidence>
<evidence type="ECO:0000259" key="5">
    <source>
        <dbReference type="Pfam" id="PF07167"/>
    </source>
</evidence>
<reference evidence="6 7" key="1">
    <citation type="submission" date="2017-07" db="EMBL/GenBank/DDBJ databases">
        <title>Sandarakinorhabdus cyanobacteriorum sp. nov., a novel bacterium isolated from cyanobacterial aggregates in a eutrophic lake.</title>
        <authorList>
            <person name="Cai H."/>
        </authorList>
    </citation>
    <scope>NUCLEOTIDE SEQUENCE [LARGE SCALE GENOMIC DNA]</scope>
    <source>
        <strain evidence="6 7">TH057</strain>
    </source>
</reference>
<feature type="region of interest" description="Disordered" evidence="3">
    <location>
        <begin position="542"/>
        <end position="570"/>
    </location>
</feature>
<keyword evidence="1" id="KW-0808">Transferase</keyword>
<sequence>MAKKPAGKKGVDLGGADDLGVKAGAGLNPIVGIAREDILGAVTMMLRETAGNPANSFKHMKAFAGDVANIVSLKSDIAPDPKDKRFADPAWNANPLFRMSMQYYLASQKHVKNWVAEMQVDELERSRANFVSAMIMDSLAPSNTLAGNPSAIKKAIETGGQSLIKGLKNAYDDIVHNDGIVSQVDKKPFKIGENIAIQPGAVIHRTEMMELIQYQPTTEKVHEIPLLVIPPQINKAYLNDLTPDKSMIRFQLSQGLQPFLISWRNPTIEHKAWGLNDYVNEIIAAIDVVCAITGSDKVNLSGGCSGGITMSTLLSKLKAMGDDRVNSATLMVCVLHPKRDDSEVGALVSDHGIKLARERSAKKGILEGTSLSRMFAWLRPNDLVWNYVVNNYLHGEDPPAFDILFWNNDSTNLTAALHSDYLRIYEEQPFVNHGQSNLADHQLDISKVDCDLFMLAGVTDHITPWKACYRSTQLFGSKNIDFVLSHSGHIQAIVNPPGNPKAKYYRSPGKAPPATPEQWLKQAEEFSGSWWPMWAGWLKDRSGAEKPAPAELGNPAHPPGAKAPGTYVFD</sequence>
<keyword evidence="2" id="KW-0012">Acyltransferase</keyword>
<accession>A0A255YND0</accession>
<keyword evidence="7" id="KW-1185">Reference proteome</keyword>
<evidence type="ECO:0000256" key="1">
    <source>
        <dbReference type="ARBA" id="ARBA00022679"/>
    </source>
</evidence>
<dbReference type="InterPro" id="IPR029058">
    <property type="entry name" value="AB_hydrolase_fold"/>
</dbReference>
<dbReference type="EMBL" id="NOXT01000101">
    <property type="protein sequence ID" value="OYQ30164.1"/>
    <property type="molecule type" value="Genomic_DNA"/>
</dbReference>
<dbReference type="Gene3D" id="3.40.50.1820">
    <property type="entry name" value="alpha/beta hydrolase"/>
    <property type="match status" value="1"/>
</dbReference>
<protein>
    <submittedName>
        <fullName evidence="6">Class II poly(R)-hydroxyalkanoic acid synthase</fullName>
    </submittedName>
</protein>
<dbReference type="PANTHER" id="PTHR36837">
    <property type="entry name" value="POLY(3-HYDROXYALKANOATE) POLYMERASE SUBUNIT PHAC"/>
    <property type="match status" value="1"/>
</dbReference>
<name>A0A255YND0_9SPHN</name>
<dbReference type="Pfam" id="PF07167">
    <property type="entry name" value="PhaC_N"/>
    <property type="match status" value="1"/>
</dbReference>
<dbReference type="GO" id="GO:0042619">
    <property type="term" value="P:poly-hydroxybutyrate biosynthetic process"/>
    <property type="evidence" value="ECO:0007669"/>
    <property type="project" value="InterPro"/>
</dbReference>
<dbReference type="InterPro" id="IPR010941">
    <property type="entry name" value="PhaC_N"/>
</dbReference>
<dbReference type="InterPro" id="IPR000073">
    <property type="entry name" value="AB_hydrolase_1"/>
</dbReference>
<feature type="domain" description="AB hydrolase-1" evidence="4">
    <location>
        <begin position="255"/>
        <end position="496"/>
    </location>
</feature>
<dbReference type="Proteomes" id="UP000216991">
    <property type="component" value="Unassembled WGS sequence"/>
</dbReference>
<dbReference type="GO" id="GO:0016746">
    <property type="term" value="F:acyltransferase activity"/>
    <property type="evidence" value="ECO:0007669"/>
    <property type="project" value="UniProtKB-KW"/>
</dbReference>
<dbReference type="AlphaFoldDB" id="A0A255YND0"/>
<dbReference type="OrthoDB" id="7208816at2"/>
<evidence type="ECO:0000256" key="2">
    <source>
        <dbReference type="ARBA" id="ARBA00023315"/>
    </source>
</evidence>
<organism evidence="6 7">
    <name type="scientific">Sandarakinorhabdus cyanobacteriorum</name>
    <dbReference type="NCBI Taxonomy" id="1981098"/>
    <lineage>
        <taxon>Bacteria</taxon>
        <taxon>Pseudomonadati</taxon>
        <taxon>Pseudomonadota</taxon>
        <taxon>Alphaproteobacteria</taxon>
        <taxon>Sphingomonadales</taxon>
        <taxon>Sphingosinicellaceae</taxon>
        <taxon>Sandarakinorhabdus</taxon>
    </lineage>
</organism>
<dbReference type="PANTHER" id="PTHR36837:SF5">
    <property type="entry name" value="POLY-3-HYDROXYBUTYRATE SYNTHASE"/>
    <property type="match status" value="1"/>
</dbReference>
<comment type="caution">
    <text evidence="6">The sequence shown here is derived from an EMBL/GenBank/DDBJ whole genome shotgun (WGS) entry which is preliminary data.</text>
</comment>
<dbReference type="RefSeq" id="WP_094473364.1">
    <property type="nucleotide sequence ID" value="NZ_NOXT01000101.1"/>
</dbReference>
<dbReference type="SUPFAM" id="SSF53474">
    <property type="entry name" value="alpha/beta-Hydrolases"/>
    <property type="match status" value="1"/>
</dbReference>
<gene>
    <name evidence="6" type="ORF">CHU93_06870</name>
</gene>
<evidence type="ECO:0000256" key="3">
    <source>
        <dbReference type="SAM" id="MobiDB-lite"/>
    </source>
</evidence>
<evidence type="ECO:0000313" key="6">
    <source>
        <dbReference type="EMBL" id="OYQ30164.1"/>
    </source>
</evidence>